<dbReference type="PANTHER" id="PTHR43353:SF5">
    <property type="entry name" value="SUCCINATE-SEMIALDEHYDE DEHYDROGENASE, MITOCHONDRIAL"/>
    <property type="match status" value="1"/>
</dbReference>
<dbReference type="Gene3D" id="3.40.309.10">
    <property type="entry name" value="Aldehyde Dehydrogenase, Chain A, domain 2"/>
    <property type="match status" value="1"/>
</dbReference>
<name>H6RQJ5_BLASD</name>
<evidence type="ECO:0000256" key="1">
    <source>
        <dbReference type="ARBA" id="ARBA00009986"/>
    </source>
</evidence>
<dbReference type="EMBL" id="FO117623">
    <property type="protein sequence ID" value="CCG05363.1"/>
    <property type="molecule type" value="Genomic_DNA"/>
</dbReference>
<feature type="domain" description="Aldehyde dehydrogenase" evidence="5">
    <location>
        <begin position="20"/>
        <end position="471"/>
    </location>
</feature>
<dbReference type="RefSeq" id="WP_014378230.1">
    <property type="nucleotide sequence ID" value="NC_016943.1"/>
</dbReference>
<dbReference type="OrthoDB" id="6882680at2"/>
<dbReference type="InterPro" id="IPR016162">
    <property type="entry name" value="Ald_DH_N"/>
</dbReference>
<evidence type="ECO:0000313" key="6">
    <source>
        <dbReference type="EMBL" id="CCG05363.1"/>
    </source>
</evidence>
<evidence type="ECO:0000256" key="3">
    <source>
        <dbReference type="PROSITE-ProRule" id="PRU10007"/>
    </source>
</evidence>
<dbReference type="STRING" id="1146883.BLASA_4560"/>
<dbReference type="HOGENOM" id="CLU_005391_5_1_11"/>
<evidence type="ECO:0000256" key="4">
    <source>
        <dbReference type="RuleBase" id="RU003345"/>
    </source>
</evidence>
<accession>H6RQJ5</accession>
<reference evidence="6 7" key="1">
    <citation type="journal article" date="2012" name="J. Bacteriol.">
        <title>Genome Sequence of Blastococcus saxobsidens DD2, a Stone-Inhabiting Bacterium.</title>
        <authorList>
            <person name="Chouaia B."/>
            <person name="Crotti E."/>
            <person name="Brusetti L."/>
            <person name="Daffonchio D."/>
            <person name="Essoussi I."/>
            <person name="Nouioui I."/>
            <person name="Sbissi I."/>
            <person name="Ghodhbane-Gtari F."/>
            <person name="Gtari M."/>
            <person name="Vacherie B."/>
            <person name="Barbe V."/>
            <person name="Medigue C."/>
            <person name="Gury J."/>
            <person name="Pujic P."/>
            <person name="Normand P."/>
        </authorList>
    </citation>
    <scope>NUCLEOTIDE SEQUENCE [LARGE SCALE GENOMIC DNA]</scope>
    <source>
        <strain evidence="6 7">DD2</strain>
    </source>
</reference>
<comment type="similarity">
    <text evidence="1 4">Belongs to the aldehyde dehydrogenase family.</text>
</comment>
<dbReference type="GO" id="GO:0004777">
    <property type="term" value="F:succinate-semialdehyde dehydrogenase (NAD+) activity"/>
    <property type="evidence" value="ECO:0007669"/>
    <property type="project" value="TreeGrafter"/>
</dbReference>
<organism evidence="6 7">
    <name type="scientific">Blastococcus saxobsidens (strain DD2)</name>
    <dbReference type="NCBI Taxonomy" id="1146883"/>
    <lineage>
        <taxon>Bacteria</taxon>
        <taxon>Bacillati</taxon>
        <taxon>Actinomycetota</taxon>
        <taxon>Actinomycetes</taxon>
        <taxon>Geodermatophilales</taxon>
        <taxon>Geodermatophilaceae</taxon>
        <taxon>Blastococcus</taxon>
    </lineage>
</organism>
<dbReference type="SUPFAM" id="SSF53720">
    <property type="entry name" value="ALDH-like"/>
    <property type="match status" value="1"/>
</dbReference>
<dbReference type="Proteomes" id="UP000007517">
    <property type="component" value="Chromosome"/>
</dbReference>
<dbReference type="Gene3D" id="3.40.605.10">
    <property type="entry name" value="Aldehyde Dehydrogenase, Chain A, domain 1"/>
    <property type="match status" value="1"/>
</dbReference>
<dbReference type="PROSITE" id="PS00687">
    <property type="entry name" value="ALDEHYDE_DEHYDR_GLU"/>
    <property type="match status" value="1"/>
</dbReference>
<dbReference type="InterPro" id="IPR029510">
    <property type="entry name" value="Ald_DH_CS_GLU"/>
</dbReference>
<dbReference type="FunFam" id="3.40.605.10:FF:000007">
    <property type="entry name" value="NAD/NADP-dependent betaine aldehyde dehydrogenase"/>
    <property type="match status" value="1"/>
</dbReference>
<dbReference type="InterPro" id="IPR016163">
    <property type="entry name" value="Ald_DH_C"/>
</dbReference>
<evidence type="ECO:0000259" key="5">
    <source>
        <dbReference type="Pfam" id="PF00171"/>
    </source>
</evidence>
<evidence type="ECO:0000256" key="2">
    <source>
        <dbReference type="ARBA" id="ARBA00023002"/>
    </source>
</evidence>
<dbReference type="KEGG" id="bsd:BLASA_4560"/>
<dbReference type="PANTHER" id="PTHR43353">
    <property type="entry name" value="SUCCINATE-SEMIALDEHYDE DEHYDROGENASE, MITOCHONDRIAL"/>
    <property type="match status" value="1"/>
</dbReference>
<evidence type="ECO:0000313" key="7">
    <source>
        <dbReference type="Proteomes" id="UP000007517"/>
    </source>
</evidence>
<dbReference type="AlphaFoldDB" id="H6RQJ5"/>
<dbReference type="Pfam" id="PF00171">
    <property type="entry name" value="Aldedh"/>
    <property type="match status" value="1"/>
</dbReference>
<protein>
    <submittedName>
        <fullName evidence="6">Succinate-semialdehyde dehydrogenase [NADP+]</fullName>
        <ecNumber evidence="6">1.2.1.16</ecNumber>
    </submittedName>
</protein>
<sequence length="477" mass="50422">MQTGLYIDGTWREPVVAADLIPVVDPATTDVIGHVADGGIADMDAAIGAAERAQQGWAELPPRERGEILRRAWELMVAEAETFARLIVRENGKALRDARSEVAYAAEFFRWFAEEAVRIPGDMRRSPNGQNWIMVTEEPVGVALLVTPWNYPAAMATRKIAPALAAGCTAVLKPAAETPLTALALVDLLERAGLPRGVLNVVCTKRSGPVVDHALHDPRIRALSFTGSTEVGRVLLAAAAYNVVRPSMELGGNAPFVVLEDADLADAVNGLMVAKLRNGGSACTAANRIYVADAIADDFVAELSTRMSAVRSGNGLDEDVELGPLVNAATRDKVADLVAGAVAQGAAVTAGGGTGDLPGYHFQATVLADVKPDADILRTEIFGPVAPVVRFSTTDEAIALANDSEFGLIAYLYTRDLDRGLSVSRRLRAGMVGLNRGVVSDPAAPFGGVKQSGIGREGASEGIREFLDTKYTAIPYR</sequence>
<dbReference type="GO" id="GO:0009450">
    <property type="term" value="P:gamma-aminobutyric acid catabolic process"/>
    <property type="evidence" value="ECO:0007669"/>
    <property type="project" value="TreeGrafter"/>
</dbReference>
<keyword evidence="2 4" id="KW-0560">Oxidoreductase</keyword>
<dbReference type="CDD" id="cd07103">
    <property type="entry name" value="ALDH_F5_SSADH_GabD"/>
    <property type="match status" value="1"/>
</dbReference>
<reference evidence="7" key="2">
    <citation type="submission" date="2012-02" db="EMBL/GenBank/DDBJ databases">
        <title>Complete genome sequence of Blastococcus saxobsidens strain DD2.</title>
        <authorList>
            <person name="Genoscope."/>
        </authorList>
    </citation>
    <scope>NUCLEOTIDE SEQUENCE [LARGE SCALE GENOMIC DNA]</scope>
    <source>
        <strain evidence="7">DD2</strain>
    </source>
</reference>
<keyword evidence="7" id="KW-1185">Reference proteome</keyword>
<gene>
    <name evidence="6" type="primary">gabD3</name>
    <name evidence="6" type="ordered locus">BLASA_4560</name>
</gene>
<dbReference type="FunFam" id="3.40.309.10:FF:000004">
    <property type="entry name" value="Succinate-semialdehyde dehydrogenase I"/>
    <property type="match status" value="1"/>
</dbReference>
<dbReference type="InterPro" id="IPR015590">
    <property type="entry name" value="Aldehyde_DH_dom"/>
</dbReference>
<feature type="active site" evidence="3">
    <location>
        <position position="249"/>
    </location>
</feature>
<dbReference type="InterPro" id="IPR016161">
    <property type="entry name" value="Ald_DH/histidinol_DH"/>
</dbReference>
<dbReference type="EC" id="1.2.1.16" evidence="6"/>
<dbReference type="InterPro" id="IPR050740">
    <property type="entry name" value="Aldehyde_DH_Superfamily"/>
</dbReference>
<dbReference type="eggNOG" id="COG1012">
    <property type="taxonomic scope" value="Bacteria"/>
</dbReference>
<proteinExistence type="inferred from homology"/>